<evidence type="ECO:0000313" key="4">
    <source>
        <dbReference type="Proteomes" id="UP001589733"/>
    </source>
</evidence>
<organism evidence="3 4">
    <name type="scientific">Deinococcus oregonensis</name>
    <dbReference type="NCBI Taxonomy" id="1805970"/>
    <lineage>
        <taxon>Bacteria</taxon>
        <taxon>Thermotogati</taxon>
        <taxon>Deinococcota</taxon>
        <taxon>Deinococci</taxon>
        <taxon>Deinococcales</taxon>
        <taxon>Deinococcaceae</taxon>
        <taxon>Deinococcus</taxon>
    </lineage>
</organism>
<keyword evidence="3" id="KW-0378">Hydrolase</keyword>
<reference evidence="3 4" key="1">
    <citation type="submission" date="2024-09" db="EMBL/GenBank/DDBJ databases">
        <authorList>
            <person name="Sun Q."/>
            <person name="Mori K."/>
        </authorList>
    </citation>
    <scope>NUCLEOTIDE SEQUENCE [LARGE SCALE GENOMIC DNA]</scope>
    <source>
        <strain evidence="3 4">JCM 13503</strain>
    </source>
</reference>
<dbReference type="Proteomes" id="UP001589733">
    <property type="component" value="Unassembled WGS sequence"/>
</dbReference>
<dbReference type="RefSeq" id="WP_380015982.1">
    <property type="nucleotide sequence ID" value="NZ_JBHLYR010000063.1"/>
</dbReference>
<dbReference type="GO" id="GO:0016787">
    <property type="term" value="F:hydrolase activity"/>
    <property type="evidence" value="ECO:0007669"/>
    <property type="project" value="UniProtKB-KW"/>
</dbReference>
<proteinExistence type="predicted"/>
<feature type="transmembrane region" description="Helical" evidence="1">
    <location>
        <begin position="123"/>
        <end position="146"/>
    </location>
</feature>
<keyword evidence="1" id="KW-1133">Transmembrane helix</keyword>
<dbReference type="Pfam" id="PF01551">
    <property type="entry name" value="Peptidase_M23"/>
    <property type="match status" value="1"/>
</dbReference>
<keyword evidence="1" id="KW-0472">Membrane</keyword>
<dbReference type="EC" id="3.4.-.-" evidence="3"/>
<evidence type="ECO:0000313" key="3">
    <source>
        <dbReference type="EMBL" id="MFB9994747.1"/>
    </source>
</evidence>
<dbReference type="InterPro" id="IPR011055">
    <property type="entry name" value="Dup_hybrid_motif"/>
</dbReference>
<protein>
    <submittedName>
        <fullName evidence="3">M23 family metallopeptidase</fullName>
        <ecNumber evidence="3">3.4.-.-</ecNumber>
    </submittedName>
</protein>
<keyword evidence="1" id="KW-0812">Transmembrane</keyword>
<evidence type="ECO:0000256" key="1">
    <source>
        <dbReference type="SAM" id="Phobius"/>
    </source>
</evidence>
<comment type="caution">
    <text evidence="3">The sequence shown here is derived from an EMBL/GenBank/DDBJ whole genome shotgun (WGS) entry which is preliminary data.</text>
</comment>
<keyword evidence="4" id="KW-1185">Reference proteome</keyword>
<feature type="domain" description="M23ase beta-sheet core" evidence="2">
    <location>
        <begin position="273"/>
        <end position="373"/>
    </location>
</feature>
<dbReference type="PANTHER" id="PTHR21666">
    <property type="entry name" value="PEPTIDASE-RELATED"/>
    <property type="match status" value="1"/>
</dbReference>
<name>A0ABV6B6A4_9DEIO</name>
<dbReference type="InterPro" id="IPR050570">
    <property type="entry name" value="Cell_wall_metabolism_enzyme"/>
</dbReference>
<sequence>MNPVADLKALLDTPRPEDFAPSFLQRVRFEQIQAGLAHLHKMHGAVQAIQESGEEAIWSVEAAQGQYQILARFNGQAQVTALHLPTVPVPPQQAKIMAFVLWWLLPLFLGAGVAWSWTVPTQLAWLTTVLPSIIFGSALLAVSVWAQSSTALRPLCWLSLATLCTSVVRLPALPTGTFGGWESMCALLVSLIFGRLLHEGLKGRRAPGALVSLGPVLAGGTFMVGQGGTTPTINYHVDHPSMRYAVDFIGVGPLGRHARGHLPADPARYAIFGAQVLAPLDGEVLQTEQARPDLQIPQADSLRPAGNFIVLRSTAPDGRQVHVLLAHLQQGSVRVQPGDQVQAGQVLGTVGNSGNTTEPHLHLGVNVGATEEDPFSGEGVPFSIQGQFPVRGMTFSEVARATQPSLCGKSKPQFFIQGKTDY</sequence>
<dbReference type="Gene3D" id="2.70.70.10">
    <property type="entry name" value="Glucose Permease (Domain IIA)"/>
    <property type="match status" value="1"/>
</dbReference>
<evidence type="ECO:0000259" key="2">
    <source>
        <dbReference type="Pfam" id="PF01551"/>
    </source>
</evidence>
<dbReference type="InterPro" id="IPR016047">
    <property type="entry name" value="M23ase_b-sheet_dom"/>
</dbReference>
<gene>
    <name evidence="3" type="ORF">ACFFLM_22590</name>
</gene>
<feature type="transmembrane region" description="Helical" evidence="1">
    <location>
        <begin position="96"/>
        <end position="117"/>
    </location>
</feature>
<dbReference type="CDD" id="cd12797">
    <property type="entry name" value="M23_peptidase"/>
    <property type="match status" value="1"/>
</dbReference>
<accession>A0ABV6B6A4</accession>
<dbReference type="PANTHER" id="PTHR21666:SF270">
    <property type="entry name" value="MUREIN HYDROLASE ACTIVATOR ENVC"/>
    <property type="match status" value="1"/>
</dbReference>
<dbReference type="SUPFAM" id="SSF51261">
    <property type="entry name" value="Duplicated hybrid motif"/>
    <property type="match status" value="1"/>
</dbReference>
<dbReference type="EMBL" id="JBHLYR010000063">
    <property type="protein sequence ID" value="MFB9994747.1"/>
    <property type="molecule type" value="Genomic_DNA"/>
</dbReference>